<keyword evidence="1" id="KW-0472">Membrane</keyword>
<keyword evidence="1" id="KW-0812">Transmembrane</keyword>
<organism evidence="2 3">
    <name type="scientific">Candidatus Jettenia ecosi</name>
    <dbReference type="NCBI Taxonomy" id="2494326"/>
    <lineage>
        <taxon>Bacteria</taxon>
        <taxon>Pseudomonadati</taxon>
        <taxon>Planctomycetota</taxon>
        <taxon>Candidatus Brocadiia</taxon>
        <taxon>Candidatus Brocadiales</taxon>
        <taxon>Candidatus Brocadiaceae</taxon>
        <taxon>Candidatus Jettenia</taxon>
    </lineage>
</organism>
<evidence type="ECO:0000313" key="2">
    <source>
        <dbReference type="EMBL" id="TLD40347.1"/>
    </source>
</evidence>
<comment type="caution">
    <text evidence="2">The sequence shown here is derived from an EMBL/GenBank/DDBJ whole genome shotgun (WGS) entry which is preliminary data.</text>
</comment>
<dbReference type="Pfam" id="PF12966">
    <property type="entry name" value="AtpR"/>
    <property type="match status" value="1"/>
</dbReference>
<feature type="transmembrane region" description="Helical" evidence="1">
    <location>
        <begin position="40"/>
        <end position="61"/>
    </location>
</feature>
<dbReference type="EMBL" id="SULG01000108">
    <property type="protein sequence ID" value="TLD40347.1"/>
    <property type="molecule type" value="Genomic_DNA"/>
</dbReference>
<evidence type="ECO:0000313" key="3">
    <source>
        <dbReference type="Proteomes" id="UP000319783"/>
    </source>
</evidence>
<feature type="transmembrane region" description="Helical" evidence="1">
    <location>
        <begin position="6"/>
        <end position="28"/>
    </location>
</feature>
<name>A0A533Q6V4_9BACT</name>
<dbReference type="InterPro" id="IPR017581">
    <property type="entry name" value="AtpR-like"/>
</dbReference>
<dbReference type="NCBIfam" id="TIGR03165">
    <property type="entry name" value="F1F0_chp_2"/>
    <property type="match status" value="1"/>
</dbReference>
<reference evidence="2 3" key="1">
    <citation type="submission" date="2019-04" db="EMBL/GenBank/DDBJ databases">
        <title>Genome of a novel bacterium Candidatus Jettenia ecosi reconstructed from metagenome of an anammox bioreactor.</title>
        <authorList>
            <person name="Mardanov A.V."/>
            <person name="Beletsky A.V."/>
            <person name="Ravin N.V."/>
            <person name="Botchkova E.A."/>
            <person name="Litti Y.V."/>
            <person name="Nozhevnikova A.N."/>
        </authorList>
    </citation>
    <scope>NUCLEOTIDE SEQUENCE [LARGE SCALE GENOMIC DNA]</scope>
    <source>
        <strain evidence="2">J2</strain>
    </source>
</reference>
<proteinExistence type="predicted"/>
<sequence>MANDIIFIVLSLANGIGLSILYFGGLWLTVQVLPVSGRPAFFMAGSFLMRIAATLCGLYFIITHGEWKPLLAFMLGFLFTRIVLIQRLQSRHINFRLLLKKRYLWK</sequence>
<accession>A0A533Q6V4</accession>
<feature type="transmembrane region" description="Helical" evidence="1">
    <location>
        <begin position="67"/>
        <end position="84"/>
    </location>
</feature>
<evidence type="ECO:0000256" key="1">
    <source>
        <dbReference type="SAM" id="Phobius"/>
    </source>
</evidence>
<dbReference type="AlphaFoldDB" id="A0A533Q6V4"/>
<keyword evidence="1" id="KW-1133">Transmembrane helix</keyword>
<gene>
    <name evidence="2" type="ORF">JETT_3383</name>
</gene>
<dbReference type="Proteomes" id="UP000319783">
    <property type="component" value="Unassembled WGS sequence"/>
</dbReference>
<protein>
    <submittedName>
        <fullName evidence="2">ATP synthase subunit I</fullName>
    </submittedName>
</protein>